<gene>
    <name evidence="1" type="ORF">BECKFW1821A_GA0114235_10602</name>
</gene>
<name>A0A450SQT9_9GAMM</name>
<sequence>MQRHLLFSVRGNLLAPGEPEDIFRECLISAKHFIDTNSVTDILNHAFKWDENKKLVTESVRDFVHVGFISPYRDLTMDDMKGLSDSVGFASSCSGANSAVVARELGQLEARDNILTAIFTASVGKTPGKSAYVEVFIPDEREIPVNKWIENEVGTHIGLILSELSNFRRVQDAFLAEGFQVASFMRGNRIDNSDKRVSVIYYEKWYGEERLRLEVLSPWES</sequence>
<dbReference type="AlphaFoldDB" id="A0A450SQT9"/>
<proteinExistence type="predicted"/>
<organism evidence="1">
    <name type="scientific">Candidatus Kentrum sp. FW</name>
    <dbReference type="NCBI Taxonomy" id="2126338"/>
    <lineage>
        <taxon>Bacteria</taxon>
        <taxon>Pseudomonadati</taxon>
        <taxon>Pseudomonadota</taxon>
        <taxon>Gammaproteobacteria</taxon>
        <taxon>Candidatus Kentrum</taxon>
    </lineage>
</organism>
<evidence type="ECO:0000313" key="1">
    <source>
        <dbReference type="EMBL" id="VFJ56295.1"/>
    </source>
</evidence>
<protein>
    <submittedName>
        <fullName evidence="1">Uncharacterized protein</fullName>
    </submittedName>
</protein>
<dbReference type="EMBL" id="CAADEW010000060">
    <property type="protein sequence ID" value="VFJ56295.1"/>
    <property type="molecule type" value="Genomic_DNA"/>
</dbReference>
<accession>A0A450SQT9</accession>
<reference evidence="1" key="1">
    <citation type="submission" date="2019-02" db="EMBL/GenBank/DDBJ databases">
        <authorList>
            <person name="Gruber-Vodicka R. H."/>
            <person name="Seah K. B. B."/>
        </authorList>
    </citation>
    <scope>NUCLEOTIDE SEQUENCE</scope>
    <source>
        <strain evidence="1">BECK_BZ15</strain>
    </source>
</reference>